<dbReference type="InterPro" id="IPR032466">
    <property type="entry name" value="Metal_Hydrolase"/>
</dbReference>
<reference evidence="2 3" key="1">
    <citation type="submission" date="2019-10" db="EMBL/GenBank/DDBJ databases">
        <title>Pseudopuniceibacterium sp. HQ09 islated from Antarctica.</title>
        <authorList>
            <person name="Liao L."/>
            <person name="Su S."/>
            <person name="Chen B."/>
            <person name="Yu Y."/>
        </authorList>
    </citation>
    <scope>NUCLEOTIDE SEQUENCE [LARGE SCALE GENOMIC DNA]</scope>
    <source>
        <strain evidence="2 3">HQ09</strain>
    </source>
</reference>
<dbReference type="Pfam" id="PF07969">
    <property type="entry name" value="Amidohydro_3"/>
    <property type="match status" value="1"/>
</dbReference>
<proteinExistence type="predicted"/>
<dbReference type="AlphaFoldDB" id="A0A7L9WSS5"/>
<keyword evidence="2" id="KW-0378">Hydrolase</keyword>
<gene>
    <name evidence="2" type="ORF">F3W81_17665</name>
</gene>
<name>A0A7L9WSS5_9RHOB</name>
<dbReference type="RefSeq" id="WP_193080648.1">
    <property type="nucleotide sequence ID" value="NZ_CP045201.1"/>
</dbReference>
<evidence type="ECO:0000259" key="1">
    <source>
        <dbReference type="Pfam" id="PF07969"/>
    </source>
</evidence>
<feature type="domain" description="Amidohydrolase 3" evidence="1">
    <location>
        <begin position="129"/>
        <end position="403"/>
    </location>
</feature>
<keyword evidence="3" id="KW-1185">Reference proteome</keyword>
<dbReference type="GO" id="GO:0006209">
    <property type="term" value="P:cytosine catabolic process"/>
    <property type="evidence" value="ECO:0007669"/>
    <property type="project" value="TreeGrafter"/>
</dbReference>
<dbReference type="EMBL" id="CP045201">
    <property type="protein sequence ID" value="QOL82486.1"/>
    <property type="molecule type" value="Genomic_DNA"/>
</dbReference>
<dbReference type="InterPro" id="IPR013108">
    <property type="entry name" value="Amidohydro_3"/>
</dbReference>
<dbReference type="InterPro" id="IPR011059">
    <property type="entry name" value="Metal-dep_hydrolase_composite"/>
</dbReference>
<dbReference type="Gene3D" id="3.20.20.140">
    <property type="entry name" value="Metal-dependent hydrolases"/>
    <property type="match status" value="1"/>
</dbReference>
<dbReference type="PANTHER" id="PTHR32027">
    <property type="entry name" value="CYTOSINE DEAMINASE"/>
    <property type="match status" value="1"/>
</dbReference>
<dbReference type="Gene3D" id="2.30.40.10">
    <property type="entry name" value="Urease, subunit C, domain 1"/>
    <property type="match status" value="1"/>
</dbReference>
<evidence type="ECO:0000313" key="2">
    <source>
        <dbReference type="EMBL" id="QOL82486.1"/>
    </source>
</evidence>
<sequence>MSLPTLPARGDYVLRNALIPASLAEGLPGHDCASMLQNGLILTDIAVRGGRFHAPDPAATLPAIDLGQRILLPRFVDMHTHLDKAYTVERTGFSRDGLSSAVALWSAGQGARSVADDIARMERSLIAAEAHGTRALRTHLDTIGHPDDNTGWQAYGEVAPRWKGRIELQAVALTALFRVEEPDFPARCAAIAARGGILGAFIDRGGATPALMQRLLSVAAVQGLDLDLHVDETLDPAANGLEMLATWVLKTGFRGRVVAGHCCALAQMAPRDRDRVIALVAEAGIEVVALPATNGFLQDRSPDRTGLLRGLAPVQELAAAGVPVSFASDNVRDAFYPYGAYDPLEAQRLGLFMGQLEGAPEEWIAATTATPARAMGLADIGRLKAGAAADAVLFDAHDWADLFSGTALSRCVLHNGAPLTTAQPVLEREPA</sequence>
<dbReference type="GO" id="GO:0035888">
    <property type="term" value="F:isoguanine deaminase activity"/>
    <property type="evidence" value="ECO:0007669"/>
    <property type="project" value="TreeGrafter"/>
</dbReference>
<organism evidence="2 3">
    <name type="scientific">Pseudooceanicola spongiae</name>
    <dbReference type="NCBI Taxonomy" id="2613965"/>
    <lineage>
        <taxon>Bacteria</taxon>
        <taxon>Pseudomonadati</taxon>
        <taxon>Pseudomonadota</taxon>
        <taxon>Alphaproteobacteria</taxon>
        <taxon>Rhodobacterales</taxon>
        <taxon>Paracoccaceae</taxon>
        <taxon>Pseudooceanicola</taxon>
    </lineage>
</organism>
<evidence type="ECO:0000313" key="3">
    <source>
        <dbReference type="Proteomes" id="UP000594118"/>
    </source>
</evidence>
<dbReference type="GO" id="GO:0004131">
    <property type="term" value="F:cytosine deaminase activity"/>
    <property type="evidence" value="ECO:0007669"/>
    <property type="project" value="TreeGrafter"/>
</dbReference>
<protein>
    <submittedName>
        <fullName evidence="2">Amidohydrolase family protein</fullName>
    </submittedName>
</protein>
<dbReference type="InterPro" id="IPR052349">
    <property type="entry name" value="Metallo-hydrolase_Enzymes"/>
</dbReference>
<dbReference type="SUPFAM" id="SSF51556">
    <property type="entry name" value="Metallo-dependent hydrolases"/>
    <property type="match status" value="1"/>
</dbReference>
<dbReference type="Proteomes" id="UP000594118">
    <property type="component" value="Chromosome"/>
</dbReference>
<dbReference type="KEGG" id="pshq:F3W81_17665"/>
<accession>A0A7L9WSS5</accession>
<dbReference type="PANTHER" id="PTHR32027:SF0">
    <property type="entry name" value="CYTOSINE DEAMINASE"/>
    <property type="match status" value="1"/>
</dbReference>
<dbReference type="SUPFAM" id="SSF51338">
    <property type="entry name" value="Composite domain of metallo-dependent hydrolases"/>
    <property type="match status" value="1"/>
</dbReference>